<reference evidence="1" key="2">
    <citation type="journal article" date="2023" name="Science">
        <title>Genomic signatures of disease resistance in endangered staghorn corals.</title>
        <authorList>
            <person name="Vollmer S.V."/>
            <person name="Selwyn J.D."/>
            <person name="Despard B.A."/>
            <person name="Roesel C.L."/>
        </authorList>
    </citation>
    <scope>NUCLEOTIDE SEQUENCE</scope>
    <source>
        <strain evidence="1">K2</strain>
    </source>
</reference>
<evidence type="ECO:0000313" key="1">
    <source>
        <dbReference type="EMBL" id="KAK2570307.1"/>
    </source>
</evidence>
<accession>A0AAD9QZD9</accession>
<comment type="caution">
    <text evidence="1">The sequence shown here is derived from an EMBL/GenBank/DDBJ whole genome shotgun (WGS) entry which is preliminary data.</text>
</comment>
<evidence type="ECO:0000313" key="2">
    <source>
        <dbReference type="Proteomes" id="UP001249851"/>
    </source>
</evidence>
<organism evidence="1 2">
    <name type="scientific">Acropora cervicornis</name>
    <name type="common">Staghorn coral</name>
    <dbReference type="NCBI Taxonomy" id="6130"/>
    <lineage>
        <taxon>Eukaryota</taxon>
        <taxon>Metazoa</taxon>
        <taxon>Cnidaria</taxon>
        <taxon>Anthozoa</taxon>
        <taxon>Hexacorallia</taxon>
        <taxon>Scleractinia</taxon>
        <taxon>Astrocoeniina</taxon>
        <taxon>Acroporidae</taxon>
        <taxon>Acropora</taxon>
    </lineage>
</organism>
<keyword evidence="2" id="KW-1185">Reference proteome</keyword>
<protein>
    <submittedName>
        <fullName evidence="1">Uncharacterized protein</fullName>
    </submittedName>
</protein>
<reference evidence="1" key="1">
    <citation type="journal article" date="2023" name="G3 (Bethesda)">
        <title>Whole genome assembly and annotation of the endangered Caribbean coral Acropora cervicornis.</title>
        <authorList>
            <person name="Selwyn J.D."/>
            <person name="Vollmer S.V."/>
        </authorList>
    </citation>
    <scope>NUCLEOTIDE SEQUENCE</scope>
    <source>
        <strain evidence="1">K2</strain>
    </source>
</reference>
<name>A0AAD9QZD9_ACRCE</name>
<dbReference type="AlphaFoldDB" id="A0AAD9QZD9"/>
<proteinExistence type="predicted"/>
<gene>
    <name evidence="1" type="ORF">P5673_005097</name>
</gene>
<dbReference type="Proteomes" id="UP001249851">
    <property type="component" value="Unassembled WGS sequence"/>
</dbReference>
<sequence length="112" mass="13114">MTGLLYRGLFYKTPLNSCTNLFRRCTDLILKKDEATACLSSGWISWDERTGNQFAQANEMRLLYDLAEAGLDMSNLWERSWLVLHSKNWVSWKGKIEEQESEKQFLMKNLSI</sequence>
<dbReference type="EMBL" id="JARQWQ010000008">
    <property type="protein sequence ID" value="KAK2570307.1"/>
    <property type="molecule type" value="Genomic_DNA"/>
</dbReference>